<keyword evidence="2" id="KW-1185">Reference proteome</keyword>
<evidence type="ECO:0000313" key="1">
    <source>
        <dbReference type="EnsemblPlants" id="TuG1812G0300004679.01.T01"/>
    </source>
</evidence>
<reference evidence="1" key="3">
    <citation type="submission" date="2022-06" db="UniProtKB">
        <authorList>
            <consortium name="EnsemblPlants"/>
        </authorList>
    </citation>
    <scope>IDENTIFICATION</scope>
</reference>
<name>A0A8R7U1P3_TRIUA</name>
<reference evidence="1" key="2">
    <citation type="submission" date="2018-03" db="EMBL/GenBank/DDBJ databases">
        <title>The Triticum urartu genome reveals the dynamic nature of wheat genome evolution.</title>
        <authorList>
            <person name="Ling H."/>
            <person name="Ma B."/>
            <person name="Shi X."/>
            <person name="Liu H."/>
            <person name="Dong L."/>
            <person name="Sun H."/>
            <person name="Cao Y."/>
            <person name="Gao Q."/>
            <person name="Zheng S."/>
            <person name="Li Y."/>
            <person name="Yu Y."/>
            <person name="Du H."/>
            <person name="Qi M."/>
            <person name="Li Y."/>
            <person name="Yu H."/>
            <person name="Cui Y."/>
            <person name="Wang N."/>
            <person name="Chen C."/>
            <person name="Wu H."/>
            <person name="Zhao Y."/>
            <person name="Zhang J."/>
            <person name="Li Y."/>
            <person name="Zhou W."/>
            <person name="Zhang B."/>
            <person name="Hu W."/>
            <person name="Eijk M."/>
            <person name="Tang J."/>
            <person name="Witsenboer H."/>
            <person name="Zhao S."/>
            <person name="Li Z."/>
            <person name="Zhang A."/>
            <person name="Wang D."/>
            <person name="Liang C."/>
        </authorList>
    </citation>
    <scope>NUCLEOTIDE SEQUENCE [LARGE SCALE GENOMIC DNA]</scope>
    <source>
        <strain evidence="1">cv. G1812</strain>
    </source>
</reference>
<proteinExistence type="predicted"/>
<protein>
    <submittedName>
        <fullName evidence="1">Uncharacterized protein</fullName>
    </submittedName>
</protein>
<reference evidence="2" key="1">
    <citation type="journal article" date="2013" name="Nature">
        <title>Draft genome of the wheat A-genome progenitor Triticum urartu.</title>
        <authorList>
            <person name="Ling H.Q."/>
            <person name="Zhao S."/>
            <person name="Liu D."/>
            <person name="Wang J."/>
            <person name="Sun H."/>
            <person name="Zhang C."/>
            <person name="Fan H."/>
            <person name="Li D."/>
            <person name="Dong L."/>
            <person name="Tao Y."/>
            <person name="Gao C."/>
            <person name="Wu H."/>
            <person name="Li Y."/>
            <person name="Cui Y."/>
            <person name="Guo X."/>
            <person name="Zheng S."/>
            <person name="Wang B."/>
            <person name="Yu K."/>
            <person name="Liang Q."/>
            <person name="Yang W."/>
            <person name="Lou X."/>
            <person name="Chen J."/>
            <person name="Feng M."/>
            <person name="Jian J."/>
            <person name="Zhang X."/>
            <person name="Luo G."/>
            <person name="Jiang Y."/>
            <person name="Liu J."/>
            <person name="Wang Z."/>
            <person name="Sha Y."/>
            <person name="Zhang B."/>
            <person name="Wu H."/>
            <person name="Tang D."/>
            <person name="Shen Q."/>
            <person name="Xue P."/>
            <person name="Zou S."/>
            <person name="Wang X."/>
            <person name="Liu X."/>
            <person name="Wang F."/>
            <person name="Yang Y."/>
            <person name="An X."/>
            <person name="Dong Z."/>
            <person name="Zhang K."/>
            <person name="Zhang X."/>
            <person name="Luo M.C."/>
            <person name="Dvorak J."/>
            <person name="Tong Y."/>
            <person name="Wang J."/>
            <person name="Yang H."/>
            <person name="Li Z."/>
            <person name="Wang D."/>
            <person name="Zhang A."/>
            <person name="Wang J."/>
        </authorList>
    </citation>
    <scope>NUCLEOTIDE SEQUENCE</scope>
    <source>
        <strain evidence="2">cv. G1812</strain>
    </source>
</reference>
<dbReference type="Proteomes" id="UP000015106">
    <property type="component" value="Chromosome 3"/>
</dbReference>
<dbReference type="EnsemblPlants" id="TuG1812G0300004679.01.T01">
    <property type="protein sequence ID" value="TuG1812G0300004679.01.T01"/>
    <property type="gene ID" value="TuG1812G0300004679.01"/>
</dbReference>
<organism evidence="1 2">
    <name type="scientific">Triticum urartu</name>
    <name type="common">Red wild einkorn</name>
    <name type="synonym">Crithodium urartu</name>
    <dbReference type="NCBI Taxonomy" id="4572"/>
    <lineage>
        <taxon>Eukaryota</taxon>
        <taxon>Viridiplantae</taxon>
        <taxon>Streptophyta</taxon>
        <taxon>Embryophyta</taxon>
        <taxon>Tracheophyta</taxon>
        <taxon>Spermatophyta</taxon>
        <taxon>Magnoliopsida</taxon>
        <taxon>Liliopsida</taxon>
        <taxon>Poales</taxon>
        <taxon>Poaceae</taxon>
        <taxon>BOP clade</taxon>
        <taxon>Pooideae</taxon>
        <taxon>Triticodae</taxon>
        <taxon>Triticeae</taxon>
        <taxon>Triticinae</taxon>
        <taxon>Triticum</taxon>
    </lineage>
</organism>
<evidence type="ECO:0000313" key="2">
    <source>
        <dbReference type="Proteomes" id="UP000015106"/>
    </source>
</evidence>
<dbReference type="AlphaFoldDB" id="A0A8R7U1P3"/>
<accession>A0A8R7U1P3</accession>
<sequence>MMGVVTIRRGRQANGLKATHWNEIGGCLNSLFGHGNQASMELRELARFLMQGTVSYDDLLWQPGLWNANTKIEFIREIHFMVDMDRDAKNKLPYAQTEKGGQLMREPSLGLIHLMREFTKPKDENNIEREHKDNNLLHSVLFLRNKIVAHYDDEYKGFSGQKEKIGTTKAQIERYVQHSKGDYMILLARAIKKFHFFDVSPTSIKVKPTI</sequence>
<dbReference type="Gramene" id="TuG1812G0300004679.01.T01">
    <property type="protein sequence ID" value="TuG1812G0300004679.01.T01"/>
    <property type="gene ID" value="TuG1812G0300004679.01"/>
</dbReference>